<dbReference type="NCBIfam" id="TIGR03506">
    <property type="entry name" value="FlgEFG_subfam"/>
    <property type="match status" value="1"/>
</dbReference>
<dbReference type="PROSITE" id="PS00588">
    <property type="entry name" value="FLAGELLA_BB_ROD"/>
    <property type="match status" value="1"/>
</dbReference>
<evidence type="ECO:0000259" key="8">
    <source>
        <dbReference type="Pfam" id="PF07559"/>
    </source>
</evidence>
<gene>
    <name evidence="10" type="primary">flgE</name>
    <name evidence="10" type="ORF">HBA54_12840</name>
</gene>
<dbReference type="InterPro" id="IPR011491">
    <property type="entry name" value="FlgE_D2"/>
</dbReference>
<keyword evidence="11" id="KW-1185">Reference proteome</keyword>
<dbReference type="InterPro" id="IPR053967">
    <property type="entry name" value="LlgE_F_G-like_D1"/>
</dbReference>
<accession>A0A967KC47</accession>
<evidence type="ECO:0000259" key="7">
    <source>
        <dbReference type="Pfam" id="PF06429"/>
    </source>
</evidence>
<evidence type="ECO:0000259" key="9">
    <source>
        <dbReference type="Pfam" id="PF22692"/>
    </source>
</evidence>
<dbReference type="Pfam" id="PF07559">
    <property type="entry name" value="FlgE_D2"/>
    <property type="match status" value="1"/>
</dbReference>
<evidence type="ECO:0000313" key="11">
    <source>
        <dbReference type="Proteomes" id="UP000761264"/>
    </source>
</evidence>
<dbReference type="AlphaFoldDB" id="A0A967KC47"/>
<dbReference type="NCBIfam" id="NF004242">
    <property type="entry name" value="PRK05682.2-1"/>
    <property type="match status" value="1"/>
</dbReference>
<dbReference type="PANTHER" id="PTHR30435:SF1">
    <property type="entry name" value="FLAGELLAR HOOK PROTEIN FLGE"/>
    <property type="match status" value="1"/>
</dbReference>
<comment type="function">
    <text evidence="5">A flexible structure which links the flagellar filament to the drive apparatus in the basal body.</text>
</comment>
<dbReference type="InterPro" id="IPR001444">
    <property type="entry name" value="Flag_bb_rod_N"/>
</dbReference>
<name>A0A967KC47_9PROT</name>
<comment type="similarity">
    <text evidence="2 5">Belongs to the flagella basal body rod proteins family.</text>
</comment>
<dbReference type="InterPro" id="IPR037058">
    <property type="entry name" value="Falgellar_hook_FlgE_sf"/>
</dbReference>
<feature type="domain" description="Flagellar basal body rod protein N-terminal" evidence="6">
    <location>
        <begin position="10"/>
        <end position="37"/>
    </location>
</feature>
<keyword evidence="10" id="KW-0969">Cilium</keyword>
<evidence type="ECO:0000256" key="1">
    <source>
        <dbReference type="ARBA" id="ARBA00004117"/>
    </source>
</evidence>
<dbReference type="InterPro" id="IPR037925">
    <property type="entry name" value="FlgE/F/G-like"/>
</dbReference>
<organism evidence="10 11">
    <name type="scientific">Pelagibius litoralis</name>
    <dbReference type="NCBI Taxonomy" id="374515"/>
    <lineage>
        <taxon>Bacteria</taxon>
        <taxon>Pseudomonadati</taxon>
        <taxon>Pseudomonadota</taxon>
        <taxon>Alphaproteobacteria</taxon>
        <taxon>Rhodospirillales</taxon>
        <taxon>Rhodovibrionaceae</taxon>
        <taxon>Pelagibius</taxon>
    </lineage>
</organism>
<feature type="domain" description="Flagellar hook protein FlgE D2" evidence="8">
    <location>
        <begin position="183"/>
        <end position="299"/>
    </location>
</feature>
<dbReference type="SUPFAM" id="SSF117143">
    <property type="entry name" value="Flagellar hook protein flgE"/>
    <property type="match status" value="1"/>
</dbReference>
<dbReference type="GO" id="GO:0005829">
    <property type="term" value="C:cytosol"/>
    <property type="evidence" value="ECO:0007669"/>
    <property type="project" value="TreeGrafter"/>
</dbReference>
<sequence length="420" mass="43304">MSIYGAMFAGVSGLAAQSNALGMISDNIANVNTVGYKGVSARFSTLVTQAATQTTHTPGGVSSAPYSFIDRQGLLQGSASGTDLAVAGQGFFVVNESANPGFGDDFYFTRAGSFNPDENGNLVNAAGYYLQGYDLRNGTAPPSSSTFTGLSTVNIANLSGSAAATTNISLGLNLPSNAADGDSHFVTTQVFDSLGNSHDMNITFTKVTANEWTWTASDPTLDGGATSSGTAVGSGAIIFDGTTGSPSAFSPVTPTITLTGFTTGAGNEVITVDLGTIGSTNGLSQFGGNFTIGNIDQDGVRFGNYTGININDEGIVTAVFDNGQRQDIYQLPLGMFRNPNGLQARSGNVYLETDRSGNFQLNLAGAGGAGDIAPAALEASTVDLAEEFTKMIITQRAYSANTKVITTADSMLEELIRVKR</sequence>
<feature type="domain" description="Flagellar basal-body/hook protein C-terminal" evidence="7">
    <location>
        <begin position="376"/>
        <end position="417"/>
    </location>
</feature>
<comment type="caution">
    <text evidence="10">The sequence shown here is derived from an EMBL/GenBank/DDBJ whole genome shotgun (WGS) entry which is preliminary data.</text>
</comment>
<keyword evidence="10" id="KW-0966">Cell projection</keyword>
<dbReference type="InterPro" id="IPR019776">
    <property type="entry name" value="Flagellar_basal_body_rod_CS"/>
</dbReference>
<reference evidence="10" key="1">
    <citation type="submission" date="2020-03" db="EMBL/GenBank/DDBJ databases">
        <title>Genome of Pelagibius litoralis DSM 21314T.</title>
        <authorList>
            <person name="Wang G."/>
        </authorList>
    </citation>
    <scope>NUCLEOTIDE SEQUENCE</scope>
    <source>
        <strain evidence="10">DSM 21314</strain>
    </source>
</reference>
<dbReference type="Pfam" id="PF00460">
    <property type="entry name" value="Flg_bb_rod"/>
    <property type="match status" value="1"/>
</dbReference>
<dbReference type="PANTHER" id="PTHR30435">
    <property type="entry name" value="FLAGELLAR PROTEIN"/>
    <property type="match status" value="1"/>
</dbReference>
<evidence type="ECO:0000256" key="3">
    <source>
        <dbReference type="ARBA" id="ARBA00019015"/>
    </source>
</evidence>
<dbReference type="Pfam" id="PF22692">
    <property type="entry name" value="LlgE_F_G_D1"/>
    <property type="match status" value="1"/>
</dbReference>
<protein>
    <recommendedName>
        <fullName evidence="3 5">Flagellar hook protein FlgE</fullName>
    </recommendedName>
</protein>
<dbReference type="Pfam" id="PF06429">
    <property type="entry name" value="Flg_bbr_C"/>
    <property type="match status" value="1"/>
</dbReference>
<dbReference type="InterPro" id="IPR020013">
    <property type="entry name" value="Flagellar_FlgE/F/G"/>
</dbReference>
<proteinExistence type="inferred from homology"/>
<dbReference type="EMBL" id="JAAQPH010000009">
    <property type="protein sequence ID" value="NIA69480.1"/>
    <property type="molecule type" value="Genomic_DNA"/>
</dbReference>
<dbReference type="GO" id="GO:0009424">
    <property type="term" value="C:bacterial-type flagellum hook"/>
    <property type="evidence" value="ECO:0007669"/>
    <property type="project" value="TreeGrafter"/>
</dbReference>
<evidence type="ECO:0000256" key="2">
    <source>
        <dbReference type="ARBA" id="ARBA00009677"/>
    </source>
</evidence>
<dbReference type="GO" id="GO:0071978">
    <property type="term" value="P:bacterial-type flagellum-dependent swarming motility"/>
    <property type="evidence" value="ECO:0007669"/>
    <property type="project" value="TreeGrafter"/>
</dbReference>
<evidence type="ECO:0000313" key="10">
    <source>
        <dbReference type="EMBL" id="NIA69480.1"/>
    </source>
</evidence>
<dbReference type="Proteomes" id="UP000761264">
    <property type="component" value="Unassembled WGS sequence"/>
</dbReference>
<evidence type="ECO:0000256" key="5">
    <source>
        <dbReference type="RuleBase" id="RU362116"/>
    </source>
</evidence>
<dbReference type="InterPro" id="IPR010930">
    <property type="entry name" value="Flg_bb/hook_C_dom"/>
</dbReference>
<dbReference type="GO" id="GO:0009425">
    <property type="term" value="C:bacterial-type flagellum basal body"/>
    <property type="evidence" value="ECO:0007669"/>
    <property type="project" value="UniProtKB-SubCell"/>
</dbReference>
<evidence type="ECO:0000256" key="4">
    <source>
        <dbReference type="ARBA" id="ARBA00023143"/>
    </source>
</evidence>
<keyword evidence="4 5" id="KW-0975">Bacterial flagellum</keyword>
<dbReference type="Gene3D" id="2.60.98.20">
    <property type="entry name" value="Flagellar hook protein FlgE"/>
    <property type="match status" value="1"/>
</dbReference>
<keyword evidence="10" id="KW-0282">Flagellum</keyword>
<feature type="domain" description="Flagellar hook protein FlgE/F/G-like D1" evidence="9">
    <location>
        <begin position="85"/>
        <end position="152"/>
    </location>
</feature>
<comment type="subcellular location">
    <subcellularLocation>
        <location evidence="1 5">Bacterial flagellum basal body</location>
    </subcellularLocation>
</comment>
<dbReference type="RefSeq" id="WP_167225141.1">
    <property type="nucleotide sequence ID" value="NZ_JAAQPH010000009.1"/>
</dbReference>
<evidence type="ECO:0000259" key="6">
    <source>
        <dbReference type="Pfam" id="PF00460"/>
    </source>
</evidence>